<dbReference type="AlphaFoldDB" id="A0A8X6UA35"/>
<keyword evidence="1" id="KW-1133">Transmembrane helix</keyword>
<keyword evidence="3" id="KW-1185">Reference proteome</keyword>
<comment type="caution">
    <text evidence="2">The sequence shown here is derived from an EMBL/GenBank/DDBJ whole genome shotgun (WGS) entry which is preliminary data.</text>
</comment>
<evidence type="ECO:0000313" key="2">
    <source>
        <dbReference type="EMBL" id="GFT96740.1"/>
    </source>
</evidence>
<dbReference type="OrthoDB" id="10385008at2759"/>
<feature type="transmembrane region" description="Helical" evidence="1">
    <location>
        <begin position="65"/>
        <end position="85"/>
    </location>
</feature>
<reference evidence="2" key="1">
    <citation type="submission" date="2020-08" db="EMBL/GenBank/DDBJ databases">
        <title>Multicomponent nature underlies the extraordinary mechanical properties of spider dragline silk.</title>
        <authorList>
            <person name="Kono N."/>
            <person name="Nakamura H."/>
            <person name="Mori M."/>
            <person name="Yoshida Y."/>
            <person name="Ohtoshi R."/>
            <person name="Malay A.D."/>
            <person name="Moran D.A.P."/>
            <person name="Tomita M."/>
            <person name="Numata K."/>
            <person name="Arakawa K."/>
        </authorList>
    </citation>
    <scope>NUCLEOTIDE SEQUENCE</scope>
</reference>
<evidence type="ECO:0000256" key="1">
    <source>
        <dbReference type="SAM" id="Phobius"/>
    </source>
</evidence>
<keyword evidence="1" id="KW-0472">Membrane</keyword>
<proteinExistence type="predicted"/>
<evidence type="ECO:0000313" key="3">
    <source>
        <dbReference type="Proteomes" id="UP000887013"/>
    </source>
</evidence>
<dbReference type="Proteomes" id="UP000887013">
    <property type="component" value="Unassembled WGS sequence"/>
</dbReference>
<sequence length="101" mass="11616">MSSKRNGEIFVPEFQARRSRRTSARNKVPKDSCPGCRKSSLLQLQFIITAAHHLSSVTRMTCFDFLLPFFGALFASYFLFYQVLLRDGHRCLNQHKSPSLC</sequence>
<name>A0A8X6UA35_NEPPI</name>
<gene>
    <name evidence="2" type="ORF">NPIL_40101</name>
</gene>
<dbReference type="EMBL" id="BMAW01121985">
    <property type="protein sequence ID" value="GFT96740.1"/>
    <property type="molecule type" value="Genomic_DNA"/>
</dbReference>
<organism evidence="2 3">
    <name type="scientific">Nephila pilipes</name>
    <name type="common">Giant wood spider</name>
    <name type="synonym">Nephila maculata</name>
    <dbReference type="NCBI Taxonomy" id="299642"/>
    <lineage>
        <taxon>Eukaryota</taxon>
        <taxon>Metazoa</taxon>
        <taxon>Ecdysozoa</taxon>
        <taxon>Arthropoda</taxon>
        <taxon>Chelicerata</taxon>
        <taxon>Arachnida</taxon>
        <taxon>Araneae</taxon>
        <taxon>Araneomorphae</taxon>
        <taxon>Entelegynae</taxon>
        <taxon>Araneoidea</taxon>
        <taxon>Nephilidae</taxon>
        <taxon>Nephila</taxon>
    </lineage>
</organism>
<accession>A0A8X6UA35</accession>
<protein>
    <submittedName>
        <fullName evidence="2">Uncharacterized protein</fullName>
    </submittedName>
</protein>
<keyword evidence="1" id="KW-0812">Transmembrane</keyword>